<evidence type="ECO:0000256" key="3">
    <source>
        <dbReference type="ARBA" id="ARBA00022695"/>
    </source>
</evidence>
<dbReference type="Pfam" id="PF17921">
    <property type="entry name" value="Integrase_H2C2"/>
    <property type="match status" value="1"/>
</dbReference>
<keyword evidence="2" id="KW-0808">Transferase</keyword>
<keyword evidence="3" id="KW-0548">Nucleotidyltransferase</keyword>
<dbReference type="Gene3D" id="3.30.70.270">
    <property type="match status" value="1"/>
</dbReference>
<dbReference type="EC" id="2.7.7.49" evidence="1"/>
<dbReference type="Gene3D" id="1.10.340.70">
    <property type="match status" value="1"/>
</dbReference>
<evidence type="ECO:0000256" key="7">
    <source>
        <dbReference type="ARBA" id="ARBA00022918"/>
    </source>
</evidence>
<dbReference type="InterPro" id="IPR012337">
    <property type="entry name" value="RNaseH-like_sf"/>
</dbReference>
<sequence length="1085" mass="124808">MADQRTMAKLLQVPTEGYEDAIVVLAILAKNFELKHGLLSLVFSKQFYGHVKEDHHAHIRWLNKITSTMRYPNVSNKSIKPFSIFYRGGTQIWLEKEPPRSILTWGDLQRFEESFYEAWDPFKDLLRVCPHHGFTELHQLDTFYNAINMTDQDSLNSAASGNFLDKMPRDYLRIIEITLTDAVKDLLRQNKTLTPASVKAVKDICVSCGGLHPYYNCTATDGNAFKDNIQEYVLAGALTTIKKIPNFVLRKLHFDLSFADALLHMPKFAIMFKSLLNNKEKLFNLATTPVNENCSAVILRKLPEKLGDPDKFLVPSFSPELTPTRMVLELADRSMTRPAGIAEDVFVKVRRFHFPTDFVVVDYVVDPQVPLILERPFLRTGRALIDVYGEELTLQVDDEEITFKVGQTLKYSYNDAESINRIDVIDVACEEYVQKVLRFSEIPKSGNPTLISNPIIALSSPSLTPFEGGDFILEEIEACLTSKSISPGIDDTNFDLEGDIHLLEKLLNDDPSSSPLLLKELNVEEIKTVKSYIDEPPELELKDLPSHLEYAFLEGTDKLPIIIAKNLKDDEKARLLKEKCHFMVKEGIVLGHKISKAEIEVDRAKVDVIAKLSHLTSVKGVRSFLGHASSIIDLFRIFLKIAQPMTHLLEKETLFIFSKECIEAFNILKKKLTEASILVSPDWDLPFKIMCNASDYAVGAVLGQRKTNHFQPIHYASKTMTDAQAYYTMTKKELLAVVYAFEIFRPYLVLSKTIVYTDHSAFKYLLAKQDAKPRLLWWILLLQEFDVIIRDKKGMSSQQKKKFFKDVKHYFWNDPYLFRICVDQVIRRRVHGQEDVDIHIAFHNEPTRGHHGANYTAKKVFDSGFYWPTIYRDAHDLVTRCDACQRQGKISQRDKMPQNSIQVYEIFNVWGIDFMRPFLSSRGNKYILVAVEYLSKWVEVKLSWYPLFNDQFAKVMLKYEVTQRLLIAYHPQISKQVKVSNHGLKRILERTIGENHASWSDKLDDTLWAFCTAFKTPSGCTPYKLVYGKACHLPIELEHKAYWAVKHCNFDLKTAGDHQKVQLNELNELRDQAYENSLIYKEKTK</sequence>
<evidence type="ECO:0000313" key="10">
    <source>
        <dbReference type="EMBL" id="GEU78173.1"/>
    </source>
</evidence>
<accession>A0A6L2MWE6</accession>
<dbReference type="InterPro" id="IPR041373">
    <property type="entry name" value="RT_RNaseH"/>
</dbReference>
<dbReference type="PANTHER" id="PTHR37984">
    <property type="entry name" value="PROTEIN CBG26694"/>
    <property type="match status" value="1"/>
</dbReference>
<organism evidence="10">
    <name type="scientific">Tanacetum cinerariifolium</name>
    <name type="common">Dalmatian daisy</name>
    <name type="synonym">Chrysanthemum cinerariifolium</name>
    <dbReference type="NCBI Taxonomy" id="118510"/>
    <lineage>
        <taxon>Eukaryota</taxon>
        <taxon>Viridiplantae</taxon>
        <taxon>Streptophyta</taxon>
        <taxon>Embryophyta</taxon>
        <taxon>Tracheophyta</taxon>
        <taxon>Spermatophyta</taxon>
        <taxon>Magnoliopsida</taxon>
        <taxon>eudicotyledons</taxon>
        <taxon>Gunneridae</taxon>
        <taxon>Pentapetalae</taxon>
        <taxon>asterids</taxon>
        <taxon>campanulids</taxon>
        <taxon>Asterales</taxon>
        <taxon>Asteraceae</taxon>
        <taxon>Asteroideae</taxon>
        <taxon>Anthemideae</taxon>
        <taxon>Anthemidinae</taxon>
        <taxon>Tanacetum</taxon>
    </lineage>
</organism>
<keyword evidence="4" id="KW-0540">Nuclease</keyword>
<evidence type="ECO:0000259" key="8">
    <source>
        <dbReference type="Pfam" id="PF17917"/>
    </source>
</evidence>
<evidence type="ECO:0000256" key="4">
    <source>
        <dbReference type="ARBA" id="ARBA00022722"/>
    </source>
</evidence>
<dbReference type="InterPro" id="IPR043502">
    <property type="entry name" value="DNA/RNA_pol_sf"/>
</dbReference>
<dbReference type="InterPro" id="IPR043128">
    <property type="entry name" value="Rev_trsase/Diguanyl_cyclase"/>
</dbReference>
<dbReference type="GO" id="GO:0003676">
    <property type="term" value="F:nucleic acid binding"/>
    <property type="evidence" value="ECO:0007669"/>
    <property type="project" value="InterPro"/>
</dbReference>
<dbReference type="GO" id="GO:0003964">
    <property type="term" value="F:RNA-directed DNA polymerase activity"/>
    <property type="evidence" value="ECO:0007669"/>
    <property type="project" value="UniProtKB-KW"/>
</dbReference>
<dbReference type="AlphaFoldDB" id="A0A6L2MWE6"/>
<protein>
    <recommendedName>
        <fullName evidence="1">RNA-directed DNA polymerase</fullName>
        <ecNumber evidence="1">2.7.7.49</ecNumber>
    </recommendedName>
</protein>
<evidence type="ECO:0000256" key="2">
    <source>
        <dbReference type="ARBA" id="ARBA00022679"/>
    </source>
</evidence>
<dbReference type="Gene3D" id="3.30.420.10">
    <property type="entry name" value="Ribonuclease H-like superfamily/Ribonuclease H"/>
    <property type="match status" value="2"/>
</dbReference>
<proteinExistence type="predicted"/>
<keyword evidence="6" id="KW-0378">Hydrolase</keyword>
<dbReference type="InterPro" id="IPR021109">
    <property type="entry name" value="Peptidase_aspartic_dom_sf"/>
</dbReference>
<dbReference type="SUPFAM" id="SSF56672">
    <property type="entry name" value="DNA/RNA polymerases"/>
    <property type="match status" value="1"/>
</dbReference>
<evidence type="ECO:0000256" key="5">
    <source>
        <dbReference type="ARBA" id="ARBA00022759"/>
    </source>
</evidence>
<reference evidence="10" key="1">
    <citation type="journal article" date="2019" name="Sci. Rep.">
        <title>Draft genome of Tanacetum cinerariifolium, the natural source of mosquito coil.</title>
        <authorList>
            <person name="Yamashiro T."/>
            <person name="Shiraishi A."/>
            <person name="Satake H."/>
            <person name="Nakayama K."/>
        </authorList>
    </citation>
    <scope>NUCLEOTIDE SEQUENCE</scope>
</reference>
<keyword evidence="5" id="KW-0255">Endonuclease</keyword>
<evidence type="ECO:0000256" key="1">
    <source>
        <dbReference type="ARBA" id="ARBA00012493"/>
    </source>
</evidence>
<gene>
    <name evidence="10" type="ORF">Tci_050151</name>
</gene>
<keyword evidence="7 10" id="KW-0695">RNA-directed DNA polymerase</keyword>
<evidence type="ECO:0000256" key="6">
    <source>
        <dbReference type="ARBA" id="ARBA00022801"/>
    </source>
</evidence>
<dbReference type="GO" id="GO:0004519">
    <property type="term" value="F:endonuclease activity"/>
    <property type="evidence" value="ECO:0007669"/>
    <property type="project" value="UniProtKB-KW"/>
</dbReference>
<dbReference type="EMBL" id="BKCJ010007619">
    <property type="protein sequence ID" value="GEU78173.1"/>
    <property type="molecule type" value="Genomic_DNA"/>
</dbReference>
<dbReference type="InterPro" id="IPR050951">
    <property type="entry name" value="Retrovirus_Pol_polyprotein"/>
</dbReference>
<dbReference type="Pfam" id="PF17917">
    <property type="entry name" value="RT_RNaseH"/>
    <property type="match status" value="1"/>
</dbReference>
<dbReference type="InterPro" id="IPR036397">
    <property type="entry name" value="RNaseH_sf"/>
</dbReference>
<dbReference type="Gene3D" id="2.40.70.10">
    <property type="entry name" value="Acid Proteases"/>
    <property type="match status" value="1"/>
</dbReference>
<feature type="domain" description="Reverse transcriptase RNase H-like" evidence="8">
    <location>
        <begin position="682"/>
        <end position="785"/>
    </location>
</feature>
<name>A0A6L2MWE6_TANCI</name>
<dbReference type="CDD" id="cd09274">
    <property type="entry name" value="RNase_HI_RT_Ty3"/>
    <property type="match status" value="1"/>
</dbReference>
<dbReference type="SUPFAM" id="SSF53098">
    <property type="entry name" value="Ribonuclease H-like"/>
    <property type="match status" value="1"/>
</dbReference>
<feature type="domain" description="Integrase zinc-binding" evidence="9">
    <location>
        <begin position="841"/>
        <end position="887"/>
    </location>
</feature>
<dbReference type="PANTHER" id="PTHR37984:SF5">
    <property type="entry name" value="PROTEIN NYNRIN-LIKE"/>
    <property type="match status" value="1"/>
</dbReference>
<comment type="caution">
    <text evidence="10">The sequence shown here is derived from an EMBL/GenBank/DDBJ whole genome shotgun (WGS) entry which is preliminary data.</text>
</comment>
<dbReference type="GO" id="GO:0016787">
    <property type="term" value="F:hydrolase activity"/>
    <property type="evidence" value="ECO:0007669"/>
    <property type="project" value="UniProtKB-KW"/>
</dbReference>
<dbReference type="InterPro" id="IPR041588">
    <property type="entry name" value="Integrase_H2C2"/>
</dbReference>
<evidence type="ECO:0000259" key="9">
    <source>
        <dbReference type="Pfam" id="PF17921"/>
    </source>
</evidence>